<keyword evidence="9 14" id="KW-1133">Transmembrane helix</keyword>
<keyword evidence="5" id="KW-0679">Respiratory chain</keyword>
<dbReference type="PANTHER" id="PTHR15469">
    <property type="entry name" value="NADH-UBIQUINONE OXIDOREDUCTASE B15 SUBUNIT"/>
    <property type="match status" value="1"/>
</dbReference>
<evidence type="ECO:0000256" key="2">
    <source>
        <dbReference type="ARBA" id="ARBA00007260"/>
    </source>
</evidence>
<dbReference type="EMBL" id="CAJVCH010050498">
    <property type="protein sequence ID" value="CAG7718038.1"/>
    <property type="molecule type" value="Genomic_DNA"/>
</dbReference>
<dbReference type="AlphaFoldDB" id="A0A8J2NQJ2"/>
<evidence type="ECO:0000313" key="16">
    <source>
        <dbReference type="Proteomes" id="UP000708208"/>
    </source>
</evidence>
<dbReference type="PANTHER" id="PTHR15469:SF0">
    <property type="entry name" value="NADH DEHYDROGENASE [UBIQUINONE] 1 BETA SUBCOMPLEX SUBUNIT 4"/>
    <property type="match status" value="1"/>
</dbReference>
<accession>A0A8J2NQJ2</accession>
<evidence type="ECO:0000256" key="8">
    <source>
        <dbReference type="ARBA" id="ARBA00022982"/>
    </source>
</evidence>
<evidence type="ECO:0000256" key="4">
    <source>
        <dbReference type="ARBA" id="ARBA00022448"/>
    </source>
</evidence>
<keyword evidence="16" id="KW-1185">Reference proteome</keyword>
<dbReference type="OrthoDB" id="5818798at2759"/>
<organism evidence="15 16">
    <name type="scientific">Allacma fusca</name>
    <dbReference type="NCBI Taxonomy" id="39272"/>
    <lineage>
        <taxon>Eukaryota</taxon>
        <taxon>Metazoa</taxon>
        <taxon>Ecdysozoa</taxon>
        <taxon>Arthropoda</taxon>
        <taxon>Hexapoda</taxon>
        <taxon>Collembola</taxon>
        <taxon>Symphypleona</taxon>
        <taxon>Sminthuridae</taxon>
        <taxon>Allacma</taxon>
    </lineage>
</organism>
<keyword evidence="7" id="KW-0999">Mitochondrion inner membrane</keyword>
<gene>
    <name evidence="15" type="ORF">AFUS01_LOCUS7461</name>
</gene>
<evidence type="ECO:0000256" key="3">
    <source>
        <dbReference type="ARBA" id="ARBA00018681"/>
    </source>
</evidence>
<dbReference type="Proteomes" id="UP000708208">
    <property type="component" value="Unassembled WGS sequence"/>
</dbReference>
<sequence>MWYDVRYSEFIWPFKRMSRIPQYDVTPQERRNVEDRARLRQNLRSEWLKLYENPHRMATGEMGYAFDPALQRWISMKAWQYHYFKPNTKTLIYPIGFIAAVVGYAWLLKWDRDGKEHLYRTGQISHRDRRNKFS</sequence>
<name>A0A8J2NQJ2_9HEXA</name>
<reference evidence="15" key="1">
    <citation type="submission" date="2021-06" db="EMBL/GenBank/DDBJ databases">
        <authorList>
            <person name="Hodson N. C."/>
            <person name="Mongue J. A."/>
            <person name="Jaron S. K."/>
        </authorList>
    </citation>
    <scope>NUCLEOTIDE SEQUENCE</scope>
</reference>
<feature type="transmembrane region" description="Helical" evidence="14">
    <location>
        <begin position="91"/>
        <end position="108"/>
    </location>
</feature>
<keyword evidence="8" id="KW-0249">Electron transport</keyword>
<dbReference type="InterPro" id="IPR009866">
    <property type="entry name" value="NADH_UbQ_OxRdtase_NDUFB4_su"/>
</dbReference>
<evidence type="ECO:0000256" key="9">
    <source>
        <dbReference type="ARBA" id="ARBA00022989"/>
    </source>
</evidence>
<evidence type="ECO:0000256" key="14">
    <source>
        <dbReference type="SAM" id="Phobius"/>
    </source>
</evidence>
<keyword evidence="10" id="KW-0496">Mitochondrion</keyword>
<keyword evidence="4" id="KW-0813">Transport</keyword>
<evidence type="ECO:0000256" key="7">
    <source>
        <dbReference type="ARBA" id="ARBA00022792"/>
    </source>
</evidence>
<comment type="caution">
    <text evidence="15">The sequence shown here is derived from an EMBL/GenBank/DDBJ whole genome shotgun (WGS) entry which is preliminary data.</text>
</comment>
<keyword evidence="11 14" id="KW-0472">Membrane</keyword>
<evidence type="ECO:0000256" key="13">
    <source>
        <dbReference type="ARBA" id="ARBA00030987"/>
    </source>
</evidence>
<comment type="subcellular location">
    <subcellularLocation>
        <location evidence="1">Mitochondrion inner membrane</location>
        <topology evidence="1">Single-pass membrane protein</topology>
    </subcellularLocation>
</comment>
<evidence type="ECO:0000256" key="12">
    <source>
        <dbReference type="ARBA" id="ARBA00030212"/>
    </source>
</evidence>
<evidence type="ECO:0000256" key="11">
    <source>
        <dbReference type="ARBA" id="ARBA00023136"/>
    </source>
</evidence>
<dbReference type="Pfam" id="PF07225">
    <property type="entry name" value="NDUF_B4"/>
    <property type="match status" value="1"/>
</dbReference>
<evidence type="ECO:0000256" key="6">
    <source>
        <dbReference type="ARBA" id="ARBA00022692"/>
    </source>
</evidence>
<evidence type="ECO:0000256" key="5">
    <source>
        <dbReference type="ARBA" id="ARBA00022660"/>
    </source>
</evidence>
<evidence type="ECO:0000313" key="15">
    <source>
        <dbReference type="EMBL" id="CAG7718038.1"/>
    </source>
</evidence>
<keyword evidence="6 14" id="KW-0812">Transmembrane</keyword>
<comment type="similarity">
    <text evidence="2">Belongs to the complex I NDUFB4 subunit family.</text>
</comment>
<proteinExistence type="inferred from homology"/>
<protein>
    <recommendedName>
        <fullName evidence="3">NADH dehydrogenase [ubiquinone] 1 beta subcomplex subunit 4</fullName>
    </recommendedName>
    <alternativeName>
        <fullName evidence="12">Complex I-B15</fullName>
    </alternativeName>
    <alternativeName>
        <fullName evidence="13">NADH-ubiquinone oxidoreductase B15 subunit</fullName>
    </alternativeName>
</protein>
<evidence type="ECO:0000256" key="1">
    <source>
        <dbReference type="ARBA" id="ARBA00004434"/>
    </source>
</evidence>
<evidence type="ECO:0000256" key="10">
    <source>
        <dbReference type="ARBA" id="ARBA00023128"/>
    </source>
</evidence>
<dbReference type="GO" id="GO:0005743">
    <property type="term" value="C:mitochondrial inner membrane"/>
    <property type="evidence" value="ECO:0007669"/>
    <property type="project" value="UniProtKB-SubCell"/>
</dbReference>